<sequence>MLKQLSEIFSRSNNASVQSPDVFYRQIFENSQDGILLVDAETGVIIEANSYIFQLFGYEEFVGKKIWEIDLLNNIIPNMEAFEGLRTNRTTRYENLPLQTKDGLLIKVTFISNVYEAGEKRIVQCNIREFTQGKAISEALKSQNVLLENAQKTMIKMIEDLDQAKKEIEREKVKGDALVLSIGDGVVATDQYGRITVVNSAARRMLGWSFQEVYGKPLVETLELEDSEGKPLLVDVNSSFTSEVFCIRKDKTKLPIAINIKAITWSDKGIGVVITFRDITQEKEIDRIKSEFISIATHQLKTPIAGMRWSLQLLDIPEEKLSDQQKTHLKNVTNFVEVLGSTVNDMLNVSRIELGTQNIDLQDINLLEYIYKFLEEIKPYVETSKRTITLTGIENARVALSTDIKLLHGIFQNLISNAVEYSDPGTEVVVDVLKEENFLKISISNIGEVISEAARPHMFEKFYRAAEAKKVKEGGTGMGLYIVKLFVEKLGGRVGFESEDHKTVFWFTLPLNH</sequence>
<evidence type="ECO:0000259" key="15">
    <source>
        <dbReference type="PROSITE" id="PS50112"/>
    </source>
</evidence>
<dbReference type="GO" id="GO:0006355">
    <property type="term" value="P:regulation of DNA-templated transcription"/>
    <property type="evidence" value="ECO:0007669"/>
    <property type="project" value="InterPro"/>
</dbReference>
<evidence type="ECO:0000256" key="12">
    <source>
        <dbReference type="ARBA" id="ARBA00023136"/>
    </source>
</evidence>
<dbReference type="SMART" id="SM00086">
    <property type="entry name" value="PAC"/>
    <property type="match status" value="1"/>
</dbReference>
<dbReference type="InterPro" id="IPR003594">
    <property type="entry name" value="HATPase_dom"/>
</dbReference>
<dbReference type="EMBL" id="LCHQ01000006">
    <property type="protein sequence ID" value="KKT39219.1"/>
    <property type="molecule type" value="Genomic_DNA"/>
</dbReference>
<keyword evidence="4" id="KW-0597">Phosphoprotein</keyword>
<dbReference type="InterPro" id="IPR003661">
    <property type="entry name" value="HisK_dim/P_dom"/>
</dbReference>
<comment type="caution">
    <text evidence="16">The sequence shown here is derived from an EMBL/GenBank/DDBJ whole genome shotgun (WGS) entry which is preliminary data.</text>
</comment>
<dbReference type="Gene3D" id="3.30.450.20">
    <property type="entry name" value="PAS domain"/>
    <property type="match status" value="2"/>
</dbReference>
<evidence type="ECO:0000256" key="9">
    <source>
        <dbReference type="ARBA" id="ARBA00022840"/>
    </source>
</evidence>
<dbReference type="Gene3D" id="3.30.565.10">
    <property type="entry name" value="Histidine kinase-like ATPase, C-terminal domain"/>
    <property type="match status" value="1"/>
</dbReference>
<comment type="subcellular location">
    <subcellularLocation>
        <location evidence="2">Membrane</location>
        <topology evidence="2">Multi-pass membrane protein</topology>
    </subcellularLocation>
</comment>
<comment type="catalytic activity">
    <reaction evidence="1">
        <text>ATP + protein L-histidine = ADP + protein N-phospho-L-histidine.</text>
        <dbReference type="EC" id="2.7.13.3"/>
    </reaction>
</comment>
<dbReference type="GO" id="GO:0007234">
    <property type="term" value="P:osmosensory signaling via phosphorelay pathway"/>
    <property type="evidence" value="ECO:0007669"/>
    <property type="project" value="TreeGrafter"/>
</dbReference>
<dbReference type="SMART" id="SM00387">
    <property type="entry name" value="HATPase_c"/>
    <property type="match status" value="1"/>
</dbReference>
<evidence type="ECO:0000256" key="2">
    <source>
        <dbReference type="ARBA" id="ARBA00004141"/>
    </source>
</evidence>
<feature type="domain" description="PAS" evidence="15">
    <location>
        <begin position="178"/>
        <end position="228"/>
    </location>
</feature>
<dbReference type="CDD" id="cd00130">
    <property type="entry name" value="PAS"/>
    <property type="match status" value="2"/>
</dbReference>
<dbReference type="InterPro" id="IPR001610">
    <property type="entry name" value="PAC"/>
</dbReference>
<dbReference type="PRINTS" id="PR00344">
    <property type="entry name" value="BCTRLSENSOR"/>
</dbReference>
<dbReference type="Gene3D" id="1.10.287.130">
    <property type="match status" value="1"/>
</dbReference>
<name>A0A0G1JUT1_9BACT</name>
<dbReference type="InterPro" id="IPR035965">
    <property type="entry name" value="PAS-like_dom_sf"/>
</dbReference>
<feature type="domain" description="Histidine kinase" evidence="14">
    <location>
        <begin position="295"/>
        <end position="513"/>
    </location>
</feature>
<dbReference type="Pfam" id="PF00512">
    <property type="entry name" value="HisKA"/>
    <property type="match status" value="1"/>
</dbReference>
<dbReference type="SUPFAM" id="SSF55785">
    <property type="entry name" value="PYP-like sensor domain (PAS domain)"/>
    <property type="match status" value="2"/>
</dbReference>
<dbReference type="Pfam" id="PF13188">
    <property type="entry name" value="PAS_8"/>
    <property type="match status" value="1"/>
</dbReference>
<dbReference type="PANTHER" id="PTHR42878">
    <property type="entry name" value="TWO-COMPONENT HISTIDINE KINASE"/>
    <property type="match status" value="1"/>
</dbReference>
<organism evidence="16 17">
    <name type="scientific">Candidatus Collierbacteria bacterium GW2011_GWF1_44_12</name>
    <dbReference type="NCBI Taxonomy" id="1618402"/>
    <lineage>
        <taxon>Bacteria</taxon>
        <taxon>Candidatus Collieribacteriota</taxon>
    </lineage>
</organism>
<keyword evidence="12" id="KW-0472">Membrane</keyword>
<dbReference type="EC" id="2.7.13.3" evidence="3"/>
<keyword evidence="6" id="KW-0812">Transmembrane</keyword>
<dbReference type="GO" id="GO:0000155">
    <property type="term" value="F:phosphorelay sensor kinase activity"/>
    <property type="evidence" value="ECO:0007669"/>
    <property type="project" value="InterPro"/>
</dbReference>
<dbReference type="InterPro" id="IPR050351">
    <property type="entry name" value="BphY/WalK/GraS-like"/>
</dbReference>
<dbReference type="InterPro" id="IPR013767">
    <property type="entry name" value="PAS_fold"/>
</dbReference>
<dbReference type="PROSITE" id="PS50109">
    <property type="entry name" value="HIS_KIN"/>
    <property type="match status" value="1"/>
</dbReference>
<dbReference type="AlphaFoldDB" id="A0A0G1JUT1"/>
<evidence type="ECO:0000259" key="14">
    <source>
        <dbReference type="PROSITE" id="PS50109"/>
    </source>
</evidence>
<accession>A0A0G1JUT1</accession>
<dbReference type="PANTHER" id="PTHR42878:SF7">
    <property type="entry name" value="SENSOR HISTIDINE KINASE GLRK"/>
    <property type="match status" value="1"/>
</dbReference>
<dbReference type="InterPro" id="IPR004358">
    <property type="entry name" value="Sig_transdc_His_kin-like_C"/>
</dbReference>
<dbReference type="CDD" id="cd00082">
    <property type="entry name" value="HisKA"/>
    <property type="match status" value="1"/>
</dbReference>
<dbReference type="SMART" id="SM00388">
    <property type="entry name" value="HisKA"/>
    <property type="match status" value="1"/>
</dbReference>
<evidence type="ECO:0000256" key="1">
    <source>
        <dbReference type="ARBA" id="ARBA00000085"/>
    </source>
</evidence>
<reference evidence="16 17" key="1">
    <citation type="journal article" date="2015" name="Nature">
        <title>rRNA introns, odd ribosomes, and small enigmatic genomes across a large radiation of phyla.</title>
        <authorList>
            <person name="Brown C.T."/>
            <person name="Hug L.A."/>
            <person name="Thomas B.C."/>
            <person name="Sharon I."/>
            <person name="Castelle C.J."/>
            <person name="Singh A."/>
            <person name="Wilkins M.J."/>
            <person name="Williams K.H."/>
            <person name="Banfield J.F."/>
        </authorList>
    </citation>
    <scope>NUCLEOTIDE SEQUENCE [LARGE SCALE GENOMIC DNA]</scope>
</reference>
<dbReference type="InterPro" id="IPR005467">
    <property type="entry name" value="His_kinase_dom"/>
</dbReference>
<evidence type="ECO:0000256" key="10">
    <source>
        <dbReference type="ARBA" id="ARBA00022989"/>
    </source>
</evidence>
<dbReference type="InterPro" id="IPR000014">
    <property type="entry name" value="PAS"/>
</dbReference>
<dbReference type="GO" id="GO:0005524">
    <property type="term" value="F:ATP binding"/>
    <property type="evidence" value="ECO:0007669"/>
    <property type="project" value="UniProtKB-KW"/>
</dbReference>
<keyword evidence="10" id="KW-1133">Transmembrane helix</keyword>
<dbReference type="PROSITE" id="PS50112">
    <property type="entry name" value="PAS"/>
    <property type="match status" value="2"/>
</dbReference>
<dbReference type="GO" id="GO:0030295">
    <property type="term" value="F:protein kinase activator activity"/>
    <property type="evidence" value="ECO:0007669"/>
    <property type="project" value="TreeGrafter"/>
</dbReference>
<dbReference type="Proteomes" id="UP000034097">
    <property type="component" value="Unassembled WGS sequence"/>
</dbReference>
<keyword evidence="9" id="KW-0067">ATP-binding</keyword>
<evidence type="ECO:0000313" key="16">
    <source>
        <dbReference type="EMBL" id="KKT39219.1"/>
    </source>
</evidence>
<protein>
    <recommendedName>
        <fullName evidence="3">histidine kinase</fullName>
        <ecNumber evidence="3">2.7.13.3</ecNumber>
    </recommendedName>
</protein>
<dbReference type="GO" id="GO:0000156">
    <property type="term" value="F:phosphorelay response regulator activity"/>
    <property type="evidence" value="ECO:0007669"/>
    <property type="project" value="TreeGrafter"/>
</dbReference>
<dbReference type="SUPFAM" id="SSF55874">
    <property type="entry name" value="ATPase domain of HSP90 chaperone/DNA topoisomerase II/histidine kinase"/>
    <property type="match status" value="1"/>
</dbReference>
<keyword evidence="13" id="KW-0175">Coiled coil</keyword>
<dbReference type="Pfam" id="PF02518">
    <property type="entry name" value="HATPase_c"/>
    <property type="match status" value="1"/>
</dbReference>
<keyword evidence="7" id="KW-0547">Nucleotide-binding</keyword>
<evidence type="ECO:0000256" key="5">
    <source>
        <dbReference type="ARBA" id="ARBA00022679"/>
    </source>
</evidence>
<keyword evidence="11" id="KW-0902">Two-component regulatory system</keyword>
<evidence type="ECO:0000256" key="11">
    <source>
        <dbReference type="ARBA" id="ARBA00023012"/>
    </source>
</evidence>
<evidence type="ECO:0000256" key="8">
    <source>
        <dbReference type="ARBA" id="ARBA00022777"/>
    </source>
</evidence>
<dbReference type="Pfam" id="PF00989">
    <property type="entry name" value="PAS"/>
    <property type="match status" value="1"/>
</dbReference>
<proteinExistence type="predicted"/>
<keyword evidence="8 16" id="KW-0418">Kinase</keyword>
<dbReference type="InterPro" id="IPR036097">
    <property type="entry name" value="HisK_dim/P_sf"/>
</dbReference>
<feature type="coiled-coil region" evidence="13">
    <location>
        <begin position="147"/>
        <end position="174"/>
    </location>
</feature>
<dbReference type="SUPFAM" id="SSF47384">
    <property type="entry name" value="Homodimeric domain of signal transducing histidine kinase"/>
    <property type="match status" value="1"/>
</dbReference>
<feature type="domain" description="PAS" evidence="15">
    <location>
        <begin position="20"/>
        <end position="60"/>
    </location>
</feature>
<dbReference type="GO" id="GO:0016020">
    <property type="term" value="C:membrane"/>
    <property type="evidence" value="ECO:0007669"/>
    <property type="project" value="UniProtKB-SubCell"/>
</dbReference>
<evidence type="ECO:0000256" key="13">
    <source>
        <dbReference type="SAM" id="Coils"/>
    </source>
</evidence>
<evidence type="ECO:0000313" key="17">
    <source>
        <dbReference type="Proteomes" id="UP000034097"/>
    </source>
</evidence>
<gene>
    <name evidence="16" type="ORF">UW26_C0006G0002</name>
</gene>
<evidence type="ECO:0000256" key="3">
    <source>
        <dbReference type="ARBA" id="ARBA00012438"/>
    </source>
</evidence>
<keyword evidence="5" id="KW-0808">Transferase</keyword>
<dbReference type="SMART" id="SM00091">
    <property type="entry name" value="PAS"/>
    <property type="match status" value="2"/>
</dbReference>
<evidence type="ECO:0000256" key="7">
    <source>
        <dbReference type="ARBA" id="ARBA00022741"/>
    </source>
</evidence>
<evidence type="ECO:0000256" key="6">
    <source>
        <dbReference type="ARBA" id="ARBA00022692"/>
    </source>
</evidence>
<dbReference type="NCBIfam" id="TIGR00229">
    <property type="entry name" value="sensory_box"/>
    <property type="match status" value="2"/>
</dbReference>
<evidence type="ECO:0000256" key="4">
    <source>
        <dbReference type="ARBA" id="ARBA00022553"/>
    </source>
</evidence>
<dbReference type="InterPro" id="IPR036890">
    <property type="entry name" value="HATPase_C_sf"/>
</dbReference>